<proteinExistence type="inferred from homology"/>
<keyword evidence="5 8" id="KW-0663">Pyridoxal phosphate</keyword>
<accession>I4EXI2</accession>
<feature type="domain" description="Glycine cleavage system P-protein N-terminal" evidence="11">
    <location>
        <begin position="492"/>
        <end position="748"/>
    </location>
</feature>
<dbReference type="KEGG" id="mmar:MODMU_2666"/>
<feature type="domain" description="Glycine cleavage system P-protein N-terminal" evidence="11">
    <location>
        <begin position="27"/>
        <end position="455"/>
    </location>
</feature>
<dbReference type="Pfam" id="PF21478">
    <property type="entry name" value="GcvP2_C"/>
    <property type="match status" value="1"/>
</dbReference>
<dbReference type="PANTHER" id="PTHR11773:SF1">
    <property type="entry name" value="GLYCINE DEHYDROGENASE (DECARBOXYLATING), MITOCHONDRIAL"/>
    <property type="match status" value="1"/>
</dbReference>
<evidence type="ECO:0000256" key="5">
    <source>
        <dbReference type="ARBA" id="ARBA00022898"/>
    </source>
</evidence>
<dbReference type="GO" id="GO:0005829">
    <property type="term" value="C:cytosol"/>
    <property type="evidence" value="ECO:0007669"/>
    <property type="project" value="TreeGrafter"/>
</dbReference>
<evidence type="ECO:0000313" key="14">
    <source>
        <dbReference type="Proteomes" id="UP000006461"/>
    </source>
</evidence>
<sequence length="1000" mass="104997">MADLTPGSDRPLPALSALSTQGSFAARHIGPRPGDTEAMLAVVGHSSLESLADACVPEGVRDRTPLDLPAAADEATVLAELRERAAANEVFTSMIGLGYSGTVTPAVIQRNILENPAWYTAYTPYQPEISQGRLEALINFQTVVADLTGLPVAGASMLDEATAAAEAMTLVRRAGGGRGGRGADPSAVFVVDADTLPQTLAVLRTRAEPLGIGLHVTDLSAGWPTDLPEAGAFGVLLAHPGASGAVRDHRALAAAAHEAGAAVVVAADLLALTLLEAPGEWGADVACGTTQRFGVPMGYGGPHAGYLSVREGLARQLPGRLVGVSVDADGDVAYRLALQTREQHIRREKATSNICTAQVLLAVMAGAYAVYHGPEGLTAIAARVHRTAQVLAGWLRAGGLDVVHEHFFDTVTVAVPGRAAEVVAAAAERRVNLRLVDADTVAVACDETTTPAVLRLVAEAFGVTAGDEDVDGPASFPVGLRRRTAFLTHPVFREHRSETAMLRYLRALSDKDLALDRTMIPLGSCTMKLNAATEMAAITWPEFAGLHPFAPVEQARGYARLIDELCTGLAEITGYAAVSVQPNAGSQGEFAGLLAIRSYHHSRGESHRDVCLIPSSAHGTNAASAVMAGMRVVVVACDDAGNVDLADLHAKVDAHAERLAAIMITYPSTHGVFEVEVQQICAAVHDAGGQVYVDGANLNALVGLARPGRFGSDVSHLNLHKTFCIPHGGGGPGVGPIGVREHLVPFLPSHPLVETGGQGPAVSGAPFGSAGILPISWAYLRLMGPDGLLKATEHAILAANYVAERLRPHYPVLYTGATGLVAHECILDIRPLTKATGVTNDDVAKRLIDLGFHAPTMSFPVAGTLMVEPTESEDKAELDRFVEAMVLIRSEIEKVASGEYDPSDNPLRNAPHTLKMLAGEWAHPYPRETAVYPVPRLVGRSYLAPVRRIDGAYGDRNLVCSCPSPEAFEEPHPPVPREPSRAQGAPDDLGTTSDVVGAQA</sequence>
<dbReference type="FunFam" id="3.40.640.10:FF:000007">
    <property type="entry name" value="glycine dehydrogenase (Decarboxylating), mitochondrial"/>
    <property type="match status" value="1"/>
</dbReference>
<dbReference type="OrthoDB" id="9801272at2"/>
<evidence type="ECO:0000259" key="12">
    <source>
        <dbReference type="Pfam" id="PF21478"/>
    </source>
</evidence>
<dbReference type="InterPro" id="IPR003437">
    <property type="entry name" value="GcvP"/>
</dbReference>
<organism evidence="13 14">
    <name type="scientific">Modestobacter italicus (strain DSM 44449 / CECT 9708 / BC 501)</name>
    <dbReference type="NCBI Taxonomy" id="2732864"/>
    <lineage>
        <taxon>Bacteria</taxon>
        <taxon>Bacillati</taxon>
        <taxon>Actinomycetota</taxon>
        <taxon>Actinomycetes</taxon>
        <taxon>Geodermatophilales</taxon>
        <taxon>Geodermatophilaceae</taxon>
        <taxon>Modestobacter</taxon>
    </lineage>
</organism>
<dbReference type="Gene3D" id="3.40.640.10">
    <property type="entry name" value="Type I PLP-dependent aspartate aminotransferase-like (Major domain)"/>
    <property type="match status" value="2"/>
</dbReference>
<evidence type="ECO:0000256" key="6">
    <source>
        <dbReference type="ARBA" id="ARBA00023002"/>
    </source>
</evidence>
<comment type="function">
    <text evidence="2 8">The glycine cleavage system catalyzes the degradation of glycine. The P protein binds the alpha-amino group of glycine through its pyridoxal phosphate cofactor; CO(2) is released and the remaining methylamine moiety is then transferred to the lipoamide cofactor of the H protein.</text>
</comment>
<dbReference type="AlphaFoldDB" id="I4EXI2"/>
<name>I4EXI2_MODI5</name>
<reference evidence="13 14" key="1">
    <citation type="journal article" date="2012" name="J. Bacteriol.">
        <title>Genome Sequence of Radiation-Resistant Modestobacter marinus Strain BC501, a Representative Actinobacterium That Thrives on Calcareous Stone Surfaces.</title>
        <authorList>
            <person name="Normand P."/>
            <person name="Gury J."/>
            <person name="Pujic P."/>
            <person name="Chouaia B."/>
            <person name="Crotti E."/>
            <person name="Brusetti L."/>
            <person name="Daffonchio D."/>
            <person name="Vacherie B."/>
            <person name="Barbe V."/>
            <person name="Medigue C."/>
            <person name="Calteau A."/>
            <person name="Ghodhbane-Gtari F."/>
            <person name="Essoussi I."/>
            <person name="Nouioui I."/>
            <person name="Abbassi-Ghozzi I."/>
            <person name="Gtari M."/>
        </authorList>
    </citation>
    <scope>NUCLEOTIDE SEQUENCE [LARGE SCALE GENOMIC DNA]</scope>
    <source>
        <strain evidence="14">BC 501</strain>
    </source>
</reference>
<evidence type="ECO:0000256" key="2">
    <source>
        <dbReference type="ARBA" id="ARBA00003788"/>
    </source>
</evidence>
<dbReference type="Pfam" id="PF02347">
    <property type="entry name" value="GDC-P"/>
    <property type="match status" value="2"/>
</dbReference>
<dbReference type="EC" id="1.4.4.2" evidence="8"/>
<evidence type="ECO:0000259" key="11">
    <source>
        <dbReference type="Pfam" id="PF02347"/>
    </source>
</evidence>
<comment type="cofactor">
    <cofactor evidence="1 8 9">
        <name>pyridoxal 5'-phosphate</name>
        <dbReference type="ChEBI" id="CHEBI:597326"/>
    </cofactor>
</comment>
<dbReference type="PANTHER" id="PTHR11773">
    <property type="entry name" value="GLYCINE DEHYDROGENASE, DECARBOXYLATING"/>
    <property type="match status" value="1"/>
</dbReference>
<dbReference type="InterPro" id="IPR020581">
    <property type="entry name" value="GDC_P"/>
</dbReference>
<dbReference type="eggNOG" id="COG1003">
    <property type="taxonomic scope" value="Bacteria"/>
</dbReference>
<dbReference type="NCBIfam" id="TIGR00461">
    <property type="entry name" value="gcvP"/>
    <property type="match status" value="1"/>
</dbReference>
<dbReference type="Proteomes" id="UP000006461">
    <property type="component" value="Chromosome"/>
</dbReference>
<dbReference type="GO" id="GO:0016594">
    <property type="term" value="F:glycine binding"/>
    <property type="evidence" value="ECO:0007669"/>
    <property type="project" value="TreeGrafter"/>
</dbReference>
<dbReference type="GO" id="GO:0004375">
    <property type="term" value="F:glycine dehydrogenase (decarboxylating) activity"/>
    <property type="evidence" value="ECO:0007669"/>
    <property type="project" value="UniProtKB-EC"/>
</dbReference>
<dbReference type="STRING" id="477641.MODMU_2666"/>
<dbReference type="CDD" id="cd00613">
    <property type="entry name" value="GDC-P"/>
    <property type="match status" value="1"/>
</dbReference>
<dbReference type="OMA" id="RNLICTC"/>
<feature type="modified residue" description="N6-(pyridoxal phosphate)lysine" evidence="8 9">
    <location>
        <position position="721"/>
    </location>
</feature>
<dbReference type="SUPFAM" id="SSF53383">
    <property type="entry name" value="PLP-dependent transferases"/>
    <property type="match status" value="2"/>
</dbReference>
<comment type="subunit">
    <text evidence="4 8">The glycine cleavage system is composed of four proteins: P, T, L and H.</text>
</comment>
<gene>
    <name evidence="8 13" type="primary">gcvP</name>
    <name evidence="13" type="ordered locus">MODMU_2666</name>
</gene>
<feature type="region of interest" description="Disordered" evidence="10">
    <location>
        <begin position="962"/>
        <end position="1000"/>
    </location>
</feature>
<comment type="similarity">
    <text evidence="3 8">Belongs to the GcvP family.</text>
</comment>
<keyword evidence="14" id="KW-1185">Reference proteome</keyword>
<evidence type="ECO:0000256" key="9">
    <source>
        <dbReference type="PIRSR" id="PIRSR603437-50"/>
    </source>
</evidence>
<evidence type="ECO:0000313" key="13">
    <source>
        <dbReference type="EMBL" id="CCH88095.1"/>
    </source>
</evidence>
<dbReference type="Gene3D" id="3.90.1150.10">
    <property type="entry name" value="Aspartate Aminotransferase, domain 1"/>
    <property type="match status" value="2"/>
</dbReference>
<dbReference type="InterPro" id="IPR049315">
    <property type="entry name" value="GDC-P_N"/>
</dbReference>
<evidence type="ECO:0000256" key="1">
    <source>
        <dbReference type="ARBA" id="ARBA00001933"/>
    </source>
</evidence>
<dbReference type="GO" id="GO:0019464">
    <property type="term" value="P:glycine decarboxylation via glycine cleavage system"/>
    <property type="evidence" value="ECO:0007669"/>
    <property type="project" value="UniProtKB-UniRule"/>
</dbReference>
<dbReference type="HAMAP" id="MF_00711">
    <property type="entry name" value="GcvP"/>
    <property type="match status" value="1"/>
</dbReference>
<dbReference type="FunFam" id="3.40.640.10:FF:000005">
    <property type="entry name" value="Glycine dehydrogenase (decarboxylating), mitochondrial"/>
    <property type="match status" value="1"/>
</dbReference>
<dbReference type="PATRIC" id="fig|477641.3.peg.2523"/>
<dbReference type="HOGENOM" id="CLU_004620_2_1_11"/>
<dbReference type="GO" id="GO:0005960">
    <property type="term" value="C:glycine cleavage complex"/>
    <property type="evidence" value="ECO:0007669"/>
    <property type="project" value="TreeGrafter"/>
</dbReference>
<keyword evidence="6 8" id="KW-0560">Oxidoreductase</keyword>
<comment type="catalytic activity">
    <reaction evidence="7 8">
        <text>N(6)-[(R)-lipoyl]-L-lysyl-[glycine-cleavage complex H protein] + glycine + H(+) = N(6)-[(R)-S(8)-aminomethyldihydrolipoyl]-L-lysyl-[glycine-cleavage complex H protein] + CO2</text>
        <dbReference type="Rhea" id="RHEA:24304"/>
        <dbReference type="Rhea" id="RHEA-COMP:10494"/>
        <dbReference type="Rhea" id="RHEA-COMP:10495"/>
        <dbReference type="ChEBI" id="CHEBI:15378"/>
        <dbReference type="ChEBI" id="CHEBI:16526"/>
        <dbReference type="ChEBI" id="CHEBI:57305"/>
        <dbReference type="ChEBI" id="CHEBI:83099"/>
        <dbReference type="ChEBI" id="CHEBI:83143"/>
        <dbReference type="EC" id="1.4.4.2"/>
    </reaction>
</comment>
<dbReference type="eggNOG" id="COG0403">
    <property type="taxonomic scope" value="Bacteria"/>
</dbReference>
<dbReference type="NCBIfam" id="NF003346">
    <property type="entry name" value="PRK04366.1"/>
    <property type="match status" value="1"/>
</dbReference>
<dbReference type="EMBL" id="FO203431">
    <property type="protein sequence ID" value="CCH88095.1"/>
    <property type="molecule type" value="Genomic_DNA"/>
</dbReference>
<protein>
    <recommendedName>
        <fullName evidence="8">Glycine dehydrogenase (decarboxylating)</fullName>
        <ecNumber evidence="8">1.4.4.2</ecNumber>
    </recommendedName>
    <alternativeName>
        <fullName evidence="8">Glycine cleavage system P-protein</fullName>
    </alternativeName>
    <alternativeName>
        <fullName evidence="8">Glycine decarboxylase</fullName>
    </alternativeName>
    <alternativeName>
        <fullName evidence="8">Glycine dehydrogenase (aminomethyl-transferring)</fullName>
    </alternativeName>
</protein>
<dbReference type="InterPro" id="IPR015424">
    <property type="entry name" value="PyrdxlP-dep_Trfase"/>
</dbReference>
<dbReference type="InterPro" id="IPR015421">
    <property type="entry name" value="PyrdxlP-dep_Trfase_major"/>
</dbReference>
<evidence type="ECO:0000256" key="8">
    <source>
        <dbReference type="HAMAP-Rule" id="MF_00711"/>
    </source>
</evidence>
<evidence type="ECO:0000256" key="7">
    <source>
        <dbReference type="ARBA" id="ARBA00049026"/>
    </source>
</evidence>
<dbReference type="InterPro" id="IPR049316">
    <property type="entry name" value="GDC-P_C"/>
</dbReference>
<dbReference type="InterPro" id="IPR015422">
    <property type="entry name" value="PyrdxlP-dep_Trfase_small"/>
</dbReference>
<dbReference type="GO" id="GO:0030170">
    <property type="term" value="F:pyridoxal phosphate binding"/>
    <property type="evidence" value="ECO:0007669"/>
    <property type="project" value="TreeGrafter"/>
</dbReference>
<evidence type="ECO:0000256" key="3">
    <source>
        <dbReference type="ARBA" id="ARBA00010756"/>
    </source>
</evidence>
<feature type="domain" description="Glycine dehydrogenase C-terminal" evidence="12">
    <location>
        <begin position="791"/>
        <end position="912"/>
    </location>
</feature>
<evidence type="ECO:0000256" key="10">
    <source>
        <dbReference type="SAM" id="MobiDB-lite"/>
    </source>
</evidence>
<evidence type="ECO:0000256" key="4">
    <source>
        <dbReference type="ARBA" id="ARBA00011690"/>
    </source>
</evidence>